<dbReference type="RefSeq" id="WP_202010998.1">
    <property type="nucleotide sequence ID" value="NZ_JAERRB010000004.1"/>
</dbReference>
<dbReference type="InterPro" id="IPR036390">
    <property type="entry name" value="WH_DNA-bd_sf"/>
</dbReference>
<dbReference type="PROSITE" id="PS01332">
    <property type="entry name" value="HTH_RRF2_1"/>
    <property type="match status" value="1"/>
</dbReference>
<reference evidence="2 3" key="1">
    <citation type="submission" date="2021-01" db="EMBL/GenBank/DDBJ databases">
        <title>Chryseolinea sp. Jin1 Genome sequencing and assembly.</title>
        <authorList>
            <person name="Kim I."/>
        </authorList>
    </citation>
    <scope>NUCLEOTIDE SEQUENCE [LARGE SCALE GENOMIC DNA]</scope>
    <source>
        <strain evidence="2 3">Jin1</strain>
    </source>
</reference>
<keyword evidence="1" id="KW-0238">DNA-binding</keyword>
<dbReference type="SUPFAM" id="SSF46785">
    <property type="entry name" value="Winged helix' DNA-binding domain"/>
    <property type="match status" value="1"/>
</dbReference>
<evidence type="ECO:0000256" key="1">
    <source>
        <dbReference type="ARBA" id="ARBA00023125"/>
    </source>
</evidence>
<dbReference type="InterPro" id="IPR030489">
    <property type="entry name" value="TR_Rrf2-type_CS"/>
</dbReference>
<dbReference type="PROSITE" id="PS51197">
    <property type="entry name" value="HTH_RRF2_2"/>
    <property type="match status" value="1"/>
</dbReference>
<dbReference type="PANTHER" id="PTHR33221:SF5">
    <property type="entry name" value="HTH-TYPE TRANSCRIPTIONAL REGULATOR ISCR"/>
    <property type="match status" value="1"/>
</dbReference>
<gene>
    <name evidence="2" type="ORF">JI741_15350</name>
</gene>
<protein>
    <submittedName>
        <fullName evidence="2">Rrf2 family transcriptional regulator</fullName>
    </submittedName>
</protein>
<evidence type="ECO:0000313" key="3">
    <source>
        <dbReference type="Proteomes" id="UP000613030"/>
    </source>
</evidence>
<comment type="caution">
    <text evidence="2">The sequence shown here is derived from an EMBL/GenBank/DDBJ whole genome shotgun (WGS) entry which is preliminary data.</text>
</comment>
<dbReference type="Gene3D" id="1.10.10.10">
    <property type="entry name" value="Winged helix-like DNA-binding domain superfamily/Winged helix DNA-binding domain"/>
    <property type="match status" value="1"/>
</dbReference>
<dbReference type="EMBL" id="JAERRB010000004">
    <property type="protein sequence ID" value="MBL0742601.1"/>
    <property type="molecule type" value="Genomic_DNA"/>
</dbReference>
<accession>A0ABS1KT44</accession>
<organism evidence="2 3">
    <name type="scientific">Chryseolinea lacunae</name>
    <dbReference type="NCBI Taxonomy" id="2801331"/>
    <lineage>
        <taxon>Bacteria</taxon>
        <taxon>Pseudomonadati</taxon>
        <taxon>Bacteroidota</taxon>
        <taxon>Cytophagia</taxon>
        <taxon>Cytophagales</taxon>
        <taxon>Fulvivirgaceae</taxon>
        <taxon>Chryseolinea</taxon>
    </lineage>
</organism>
<dbReference type="Pfam" id="PF02082">
    <property type="entry name" value="Rrf2"/>
    <property type="match status" value="1"/>
</dbReference>
<dbReference type="Proteomes" id="UP000613030">
    <property type="component" value="Unassembled WGS sequence"/>
</dbReference>
<proteinExistence type="predicted"/>
<evidence type="ECO:0000313" key="2">
    <source>
        <dbReference type="EMBL" id="MBL0742601.1"/>
    </source>
</evidence>
<dbReference type="InterPro" id="IPR036388">
    <property type="entry name" value="WH-like_DNA-bd_sf"/>
</dbReference>
<dbReference type="InterPro" id="IPR000944">
    <property type="entry name" value="Tscrpt_reg_Rrf2"/>
</dbReference>
<sequence length="148" mass="16293">MLSKKCKYAIHALVHMAKEPEKKFLIKDISEACNIPKKFLEAILLELKRAGVLGSKQGKGGGYFLRSNPAEVNLADVVRMFDGAIALVSCATHKFYEPCAECEDEATCAIHHAFVEIRNSTVDLLSGDTIEGLAKRELKMKAKKKAKA</sequence>
<dbReference type="NCBIfam" id="TIGR00738">
    <property type="entry name" value="rrf2_super"/>
    <property type="match status" value="1"/>
</dbReference>
<dbReference type="PANTHER" id="PTHR33221">
    <property type="entry name" value="WINGED HELIX-TURN-HELIX TRANSCRIPTIONAL REGULATOR, RRF2 FAMILY"/>
    <property type="match status" value="1"/>
</dbReference>
<keyword evidence="3" id="KW-1185">Reference proteome</keyword>
<name>A0ABS1KT44_9BACT</name>